<comment type="caution">
    <text evidence="2">The sequence shown here is derived from an EMBL/GenBank/DDBJ whole genome shotgun (WGS) entry which is preliminary data.</text>
</comment>
<sequence length="235" mass="26168">MMKKHYNLLSPLRKREKSPKRVAIVAPSNANETSDEEDDILELSSDEEVEPIIQSPPKRRGRSGRNTARITPSSKKIIPAQKSSRRKASAAPIEKEDGNSSEEIEPASTSILERSYLRPRDKDIEEIYIDDVEVEEKPGRKSRGRVATRTQPSTPLVSTSNSTPGRTTRTSRRKTNASIAGNSEIEEINNDDPKPVAPRTPKSVHFSSEVDMEADENENSVSRAFSVGMDINEEL</sequence>
<evidence type="ECO:0000313" key="3">
    <source>
        <dbReference type="Proteomes" id="UP001054945"/>
    </source>
</evidence>
<evidence type="ECO:0000313" key="2">
    <source>
        <dbReference type="EMBL" id="GIY34142.1"/>
    </source>
</evidence>
<feature type="compositionally biased region" description="Acidic residues" evidence="1">
    <location>
        <begin position="33"/>
        <end position="50"/>
    </location>
</feature>
<dbReference type="EMBL" id="BPLR01009731">
    <property type="protein sequence ID" value="GIY34142.1"/>
    <property type="molecule type" value="Genomic_DNA"/>
</dbReference>
<proteinExistence type="predicted"/>
<protein>
    <submittedName>
        <fullName evidence="2">Uncharacterized protein</fullName>
    </submittedName>
</protein>
<dbReference type="Proteomes" id="UP001054945">
    <property type="component" value="Unassembled WGS sequence"/>
</dbReference>
<feature type="compositionally biased region" description="Polar residues" evidence="1">
    <location>
        <begin position="64"/>
        <end position="74"/>
    </location>
</feature>
<feature type="compositionally biased region" description="Polar residues" evidence="1">
    <location>
        <begin position="148"/>
        <end position="157"/>
    </location>
</feature>
<feature type="compositionally biased region" description="Basic residues" evidence="1">
    <location>
        <begin position="1"/>
        <end position="20"/>
    </location>
</feature>
<dbReference type="AlphaFoldDB" id="A0AAV4SP19"/>
<keyword evidence="3" id="KW-1185">Reference proteome</keyword>
<accession>A0AAV4SP19</accession>
<reference evidence="2 3" key="1">
    <citation type="submission" date="2021-06" db="EMBL/GenBank/DDBJ databases">
        <title>Caerostris extrusa draft genome.</title>
        <authorList>
            <person name="Kono N."/>
            <person name="Arakawa K."/>
        </authorList>
    </citation>
    <scope>NUCLEOTIDE SEQUENCE [LARGE SCALE GENOMIC DNA]</scope>
</reference>
<feature type="compositionally biased region" description="Basic and acidic residues" evidence="1">
    <location>
        <begin position="115"/>
        <end position="125"/>
    </location>
</feature>
<gene>
    <name evidence="2" type="ORF">CEXT_200411</name>
</gene>
<feature type="compositionally biased region" description="Low complexity" evidence="1">
    <location>
        <begin position="158"/>
        <end position="168"/>
    </location>
</feature>
<organism evidence="2 3">
    <name type="scientific">Caerostris extrusa</name>
    <name type="common">Bark spider</name>
    <name type="synonym">Caerostris bankana</name>
    <dbReference type="NCBI Taxonomy" id="172846"/>
    <lineage>
        <taxon>Eukaryota</taxon>
        <taxon>Metazoa</taxon>
        <taxon>Ecdysozoa</taxon>
        <taxon>Arthropoda</taxon>
        <taxon>Chelicerata</taxon>
        <taxon>Arachnida</taxon>
        <taxon>Araneae</taxon>
        <taxon>Araneomorphae</taxon>
        <taxon>Entelegynae</taxon>
        <taxon>Araneoidea</taxon>
        <taxon>Araneidae</taxon>
        <taxon>Caerostris</taxon>
    </lineage>
</organism>
<evidence type="ECO:0000256" key="1">
    <source>
        <dbReference type="SAM" id="MobiDB-lite"/>
    </source>
</evidence>
<feature type="region of interest" description="Disordered" evidence="1">
    <location>
        <begin position="1"/>
        <end position="235"/>
    </location>
</feature>
<feature type="non-terminal residue" evidence="2">
    <location>
        <position position="235"/>
    </location>
</feature>
<name>A0AAV4SP19_CAEEX</name>